<dbReference type="InterPro" id="IPR024624">
    <property type="entry name" value="Pyridox_Oxase_Alr4036_FMN-bd"/>
</dbReference>
<evidence type="ECO:0000313" key="6">
    <source>
        <dbReference type="EMBL" id="SMO70908.1"/>
    </source>
</evidence>
<dbReference type="AlphaFoldDB" id="A0A521DGZ9"/>
<dbReference type="GO" id="GO:0008615">
    <property type="term" value="P:pyridoxine biosynthetic process"/>
    <property type="evidence" value="ECO:0007669"/>
    <property type="project" value="InterPro"/>
</dbReference>
<dbReference type="Pfam" id="PF12766">
    <property type="entry name" value="Pyridox_oxase_2"/>
    <property type="match status" value="1"/>
</dbReference>
<dbReference type="PANTHER" id="PTHR10851:SF3">
    <property type="entry name" value="PYRIDOXINE_PYRIDOXAMINE 5'-PHOSPHATE OXIDASE 2"/>
    <property type="match status" value="1"/>
</dbReference>
<evidence type="ECO:0000256" key="2">
    <source>
        <dbReference type="ARBA" id="ARBA00022630"/>
    </source>
</evidence>
<sequence>MNLDAAWKKVLQQVQTANEDPGHSFRYMDLATVDAENQPVQRTVVLRDFDGKKTFSIFTDARSRKVKHIQGNDQVSLLFYDDDTKLQLSVQGKATLLTNGEKWERYWKEAGSKSPHSYTSAKAPGAIIDEPEDAYEWLQEENKHFCVVRIQAYKMTFLQLDGKRHLRGVQEFVEGQTNSRWIAP</sequence>
<name>A0A521DGZ9_9BACT</name>
<keyword evidence="3" id="KW-0288">FMN</keyword>
<proteinExistence type="predicted"/>
<evidence type="ECO:0000256" key="1">
    <source>
        <dbReference type="ARBA" id="ARBA00001917"/>
    </source>
</evidence>
<dbReference type="GO" id="GO:0004733">
    <property type="term" value="F:pyridoxamine phosphate oxidase activity"/>
    <property type="evidence" value="ECO:0007669"/>
    <property type="project" value="InterPro"/>
</dbReference>
<dbReference type="InterPro" id="IPR012349">
    <property type="entry name" value="Split_barrel_FMN-bd"/>
</dbReference>
<comment type="cofactor">
    <cofactor evidence="1">
        <name>FMN</name>
        <dbReference type="ChEBI" id="CHEBI:58210"/>
    </cofactor>
</comment>
<reference evidence="6 7" key="1">
    <citation type="submission" date="2017-05" db="EMBL/GenBank/DDBJ databases">
        <authorList>
            <person name="Varghese N."/>
            <person name="Submissions S."/>
        </authorList>
    </citation>
    <scope>NUCLEOTIDE SEQUENCE [LARGE SCALE GENOMIC DNA]</scope>
    <source>
        <strain evidence="6 7">DSM 21985</strain>
    </source>
</reference>
<keyword evidence="7" id="KW-1185">Reference proteome</keyword>
<keyword evidence="2" id="KW-0285">Flavoprotein</keyword>
<dbReference type="SUPFAM" id="SSF50475">
    <property type="entry name" value="FMN-binding split barrel"/>
    <property type="match status" value="1"/>
</dbReference>
<gene>
    <name evidence="6" type="ORF">SAMN06265219_108169</name>
</gene>
<dbReference type="GO" id="GO:0010181">
    <property type="term" value="F:FMN binding"/>
    <property type="evidence" value="ECO:0007669"/>
    <property type="project" value="InterPro"/>
</dbReference>
<accession>A0A521DGZ9</accession>
<evidence type="ECO:0000256" key="4">
    <source>
        <dbReference type="ARBA" id="ARBA00023002"/>
    </source>
</evidence>
<dbReference type="InterPro" id="IPR000659">
    <property type="entry name" value="Pyridox_Oxase"/>
</dbReference>
<protein>
    <submittedName>
        <fullName evidence="6">Pyridoxamine 5'-phosphate oxidase</fullName>
    </submittedName>
</protein>
<feature type="domain" description="Pyridoxamine 5'-phosphate oxidase Alr4036 family FMN-binding" evidence="5">
    <location>
        <begin position="5"/>
        <end position="97"/>
    </location>
</feature>
<dbReference type="Proteomes" id="UP000317557">
    <property type="component" value="Unassembled WGS sequence"/>
</dbReference>
<evidence type="ECO:0000259" key="5">
    <source>
        <dbReference type="Pfam" id="PF12766"/>
    </source>
</evidence>
<organism evidence="6 7">
    <name type="scientific">Gracilimonas mengyeensis</name>
    <dbReference type="NCBI Taxonomy" id="1302730"/>
    <lineage>
        <taxon>Bacteria</taxon>
        <taxon>Pseudomonadati</taxon>
        <taxon>Balneolota</taxon>
        <taxon>Balneolia</taxon>
        <taxon>Balneolales</taxon>
        <taxon>Balneolaceae</taxon>
        <taxon>Gracilimonas</taxon>
    </lineage>
</organism>
<evidence type="ECO:0000256" key="3">
    <source>
        <dbReference type="ARBA" id="ARBA00022643"/>
    </source>
</evidence>
<dbReference type="PANTHER" id="PTHR10851">
    <property type="entry name" value="PYRIDOXINE-5-PHOSPHATE OXIDASE"/>
    <property type="match status" value="1"/>
</dbReference>
<dbReference type="Gene3D" id="2.30.110.10">
    <property type="entry name" value="Electron Transport, Fmn-binding Protein, Chain A"/>
    <property type="match status" value="1"/>
</dbReference>
<evidence type="ECO:0000313" key="7">
    <source>
        <dbReference type="Proteomes" id="UP000317557"/>
    </source>
</evidence>
<dbReference type="EMBL" id="FXTP01000008">
    <property type="protein sequence ID" value="SMO70908.1"/>
    <property type="molecule type" value="Genomic_DNA"/>
</dbReference>
<keyword evidence="4" id="KW-0560">Oxidoreductase</keyword>